<evidence type="ECO:0000313" key="2">
    <source>
        <dbReference type="EMBL" id="PRP86877.1"/>
    </source>
</evidence>
<dbReference type="AlphaFoldDB" id="A0A2P6NSD8"/>
<dbReference type="Pfam" id="PF13812">
    <property type="entry name" value="PPR_3"/>
    <property type="match status" value="1"/>
</dbReference>
<dbReference type="InterPro" id="IPR011990">
    <property type="entry name" value="TPR-like_helical_dom_sf"/>
</dbReference>
<proteinExistence type="predicted"/>
<keyword evidence="3" id="KW-1185">Reference proteome</keyword>
<feature type="compositionally biased region" description="Acidic residues" evidence="1">
    <location>
        <begin position="656"/>
        <end position="668"/>
    </location>
</feature>
<comment type="caution">
    <text evidence="2">The sequence shown here is derived from an EMBL/GenBank/DDBJ whole genome shotgun (WGS) entry which is preliminary data.</text>
</comment>
<dbReference type="EMBL" id="MDYQ01000025">
    <property type="protein sequence ID" value="PRP86877.1"/>
    <property type="molecule type" value="Genomic_DNA"/>
</dbReference>
<gene>
    <name evidence="2" type="ORF">PROFUN_03625</name>
</gene>
<evidence type="ECO:0000313" key="3">
    <source>
        <dbReference type="Proteomes" id="UP000241769"/>
    </source>
</evidence>
<dbReference type="InParanoid" id="A0A2P6NSD8"/>
<sequence>MLAARATTSVSSFARRVRYLNHPQHVAIPNVLTLVNFSKQSVFAQKNLINVQRHLLRVIRSTHHKHYVVTSQQRSVSIWKPRPSIDMTQDDSVISPEDHQSLLEQYKLSNGIEDQQTLFKELNAKGIKEDDLTLPTVIRLCDLVGDTKKLTELYMNCGRHLALDIATYHILLKTFAESGREGDFKRVWGDMDIKHIDQGEIGYVHKLNLYRKIKDLNYLNLTMTDMTKRKMNMNVDHYNACIAACIGEDNSQVDLLYGSVTRRGLQNHLTYCLRVRFFAEINDEARLMEAWNRIPSNPKWVDDETVEAVRRMFLRYGREKKAQKMKYLRRSGGVSNGLLQSNKKVFPFHSIMSSLEAPMDGIIRLEVSSISTEQLFNRCPQNSPAQGPAKPKTKKAYPSLPLPDLLFKEVQNNGTLKCYLISNSVAQTFSLRSPEVLNSLDFEQFVRDHNFFTFPLISVNDNPVPLSFKFPQRSTIEFRADDKMFCILMQLDGQGYCGKGITPAFRMSVKIGQFVDKAAAQERIRRHTKPKREMPRPQQEVYEDHPDLQHHHHVVTDVDDPAAASRLVDMSRGSAFDFSLEQANQTILSVINSIPPQHLSDLADFLHYKLVDIRRQIGQMDGSDYKQSMDAGLYNQTEVEDLRLPMSKRPKTSSIEEAEELNETEESELNAHSYVPQVSTGDTDEETLETS</sequence>
<feature type="region of interest" description="Disordered" evidence="1">
    <location>
        <begin position="641"/>
        <end position="691"/>
    </location>
</feature>
<organism evidence="2 3">
    <name type="scientific">Planoprotostelium fungivorum</name>
    <dbReference type="NCBI Taxonomy" id="1890364"/>
    <lineage>
        <taxon>Eukaryota</taxon>
        <taxon>Amoebozoa</taxon>
        <taxon>Evosea</taxon>
        <taxon>Variosea</taxon>
        <taxon>Cavosteliida</taxon>
        <taxon>Cavosteliaceae</taxon>
        <taxon>Planoprotostelium</taxon>
    </lineage>
</organism>
<reference evidence="2 3" key="1">
    <citation type="journal article" date="2018" name="Genome Biol. Evol.">
        <title>Multiple Roots of Fruiting Body Formation in Amoebozoa.</title>
        <authorList>
            <person name="Hillmann F."/>
            <person name="Forbes G."/>
            <person name="Novohradska S."/>
            <person name="Ferling I."/>
            <person name="Riege K."/>
            <person name="Groth M."/>
            <person name="Westermann M."/>
            <person name="Marz M."/>
            <person name="Spaller T."/>
            <person name="Winckler T."/>
            <person name="Schaap P."/>
            <person name="Glockner G."/>
        </authorList>
    </citation>
    <scope>NUCLEOTIDE SEQUENCE [LARGE SCALE GENOMIC DNA]</scope>
    <source>
        <strain evidence="2 3">Jena</strain>
    </source>
</reference>
<name>A0A2P6NSD8_9EUKA</name>
<protein>
    <submittedName>
        <fullName evidence="2">Uncharacterized protein</fullName>
    </submittedName>
</protein>
<dbReference type="Proteomes" id="UP000241769">
    <property type="component" value="Unassembled WGS sequence"/>
</dbReference>
<dbReference type="InterPro" id="IPR002885">
    <property type="entry name" value="PPR_rpt"/>
</dbReference>
<dbReference type="Gene3D" id="1.25.40.10">
    <property type="entry name" value="Tetratricopeptide repeat domain"/>
    <property type="match status" value="1"/>
</dbReference>
<accession>A0A2P6NSD8</accession>
<feature type="compositionally biased region" description="Acidic residues" evidence="1">
    <location>
        <begin position="682"/>
        <end position="691"/>
    </location>
</feature>
<evidence type="ECO:0000256" key="1">
    <source>
        <dbReference type="SAM" id="MobiDB-lite"/>
    </source>
</evidence>